<dbReference type="InterPro" id="IPR002938">
    <property type="entry name" value="FAD-bd"/>
</dbReference>
<gene>
    <name evidence="5" type="ORF">GR170_19120</name>
</gene>
<dbReference type="InterPro" id="IPR036188">
    <property type="entry name" value="FAD/NAD-bd_sf"/>
</dbReference>
<reference evidence="5 6" key="1">
    <citation type="submission" date="2019-12" db="EMBL/GenBank/DDBJ databases">
        <authorList>
            <person name="Li M."/>
        </authorList>
    </citation>
    <scope>NUCLEOTIDE SEQUENCE [LARGE SCALE GENOMIC DNA]</scope>
    <source>
        <strain evidence="5 6">GBMRC 2024</strain>
    </source>
</reference>
<dbReference type="SUPFAM" id="SSF51905">
    <property type="entry name" value="FAD/NAD(P)-binding domain"/>
    <property type="match status" value="1"/>
</dbReference>
<dbReference type="EMBL" id="WUMU01000022">
    <property type="protein sequence ID" value="MXN19951.1"/>
    <property type="molecule type" value="Genomic_DNA"/>
</dbReference>
<dbReference type="GO" id="GO:0016709">
    <property type="term" value="F:oxidoreductase activity, acting on paired donors, with incorporation or reduction of molecular oxygen, NAD(P)H as one donor, and incorporation of one atom of oxygen"/>
    <property type="evidence" value="ECO:0007669"/>
    <property type="project" value="UniProtKB-ARBA"/>
</dbReference>
<evidence type="ECO:0000256" key="3">
    <source>
        <dbReference type="ARBA" id="ARBA00022827"/>
    </source>
</evidence>
<protein>
    <submittedName>
        <fullName evidence="5">FAD-dependent oxidoreductase</fullName>
    </submittedName>
</protein>
<organism evidence="5 6">
    <name type="scientific">Pseudooceanicola albus</name>
    <dbReference type="NCBI Taxonomy" id="2692189"/>
    <lineage>
        <taxon>Bacteria</taxon>
        <taxon>Pseudomonadati</taxon>
        <taxon>Pseudomonadota</taxon>
        <taxon>Alphaproteobacteria</taxon>
        <taxon>Rhodobacterales</taxon>
        <taxon>Paracoccaceae</taxon>
        <taxon>Pseudooceanicola</taxon>
    </lineage>
</organism>
<keyword evidence="2" id="KW-0285">Flavoprotein</keyword>
<accession>A0A6L7G794</accession>
<dbReference type="PANTHER" id="PTHR43004">
    <property type="entry name" value="TRK SYSTEM POTASSIUM UPTAKE PROTEIN"/>
    <property type="match status" value="1"/>
</dbReference>
<comment type="cofactor">
    <cofactor evidence="1">
        <name>FAD</name>
        <dbReference type="ChEBI" id="CHEBI:57692"/>
    </cofactor>
</comment>
<keyword evidence="6" id="KW-1185">Reference proteome</keyword>
<evidence type="ECO:0000259" key="4">
    <source>
        <dbReference type="Pfam" id="PF01494"/>
    </source>
</evidence>
<dbReference type="InterPro" id="IPR050641">
    <property type="entry name" value="RIFMO-like"/>
</dbReference>
<sequence>MFQDRYSLAFKLYPYMRSADQEAGIPVRHPVVIVGGGPIGLASALDLGRQGIPVVLLDDHEGIGMGSRAICFAKRSLEIADRYGCGDPIVQKGVVWNLGKVFHDNRQIYEFNLLPEDGHKYPAFINLQQPYFERFLFEQIVEEQAKGAPIQIRGKNRVDAVETFDDHVALEVMTPEGPYRLEADWLIASDGASSPVRSMMGLDFEGRVFRDSFLIADIRMTNGTFPTERWFWFEPWFKSGASTLLHKQPDDVWRVDFQIGWDIDRKEEMKEENIRRRLDAMLGEGVDYEIVWSSIYTFQCRRMQKFRHGRVLFAGDSAHQVSPFGARGANSGMQDVDNLGWKLGMVLRGEAPEALMDSYDEERRFGADENIRNSTRSTDFITPKSKISHMFRNAVLDLAERYEFARPIVNSGRLSVPCTYDGLSLNGEDALPGAPARTRPGSACPDAPLGNGFLLCRMGGGGFSLLTIDAEAPDAILEAGVTVTRLALSASDDPSGALAARYLGDAPSGVYLVRPDQHVVARWDHYDDTALRAALRRACGKEA</sequence>
<evidence type="ECO:0000256" key="2">
    <source>
        <dbReference type="ARBA" id="ARBA00022630"/>
    </source>
</evidence>
<dbReference type="Gene3D" id="3.40.30.120">
    <property type="match status" value="1"/>
</dbReference>
<dbReference type="GO" id="GO:0071949">
    <property type="term" value="F:FAD binding"/>
    <property type="evidence" value="ECO:0007669"/>
    <property type="project" value="InterPro"/>
</dbReference>
<dbReference type="NCBIfam" id="NF006002">
    <property type="entry name" value="PRK08132.1"/>
    <property type="match status" value="1"/>
</dbReference>
<proteinExistence type="predicted"/>
<dbReference type="Gene3D" id="3.30.70.2450">
    <property type="match status" value="1"/>
</dbReference>
<evidence type="ECO:0000313" key="5">
    <source>
        <dbReference type="EMBL" id="MXN19951.1"/>
    </source>
</evidence>
<keyword evidence="3" id="KW-0274">FAD</keyword>
<dbReference type="AlphaFoldDB" id="A0A6L7G794"/>
<dbReference type="Gene3D" id="3.50.50.60">
    <property type="entry name" value="FAD/NAD(P)-binding domain"/>
    <property type="match status" value="1"/>
</dbReference>
<dbReference type="Proteomes" id="UP000477911">
    <property type="component" value="Unassembled WGS sequence"/>
</dbReference>
<dbReference type="Pfam" id="PF01494">
    <property type="entry name" value="FAD_binding_3"/>
    <property type="match status" value="1"/>
</dbReference>
<comment type="caution">
    <text evidence="5">The sequence shown here is derived from an EMBL/GenBank/DDBJ whole genome shotgun (WGS) entry which is preliminary data.</text>
</comment>
<dbReference type="PRINTS" id="PR00420">
    <property type="entry name" value="RNGMNOXGNASE"/>
</dbReference>
<evidence type="ECO:0000313" key="6">
    <source>
        <dbReference type="Proteomes" id="UP000477911"/>
    </source>
</evidence>
<evidence type="ECO:0000256" key="1">
    <source>
        <dbReference type="ARBA" id="ARBA00001974"/>
    </source>
</evidence>
<name>A0A6L7G794_9RHOB</name>
<feature type="domain" description="FAD-binding" evidence="4">
    <location>
        <begin position="30"/>
        <end position="373"/>
    </location>
</feature>
<dbReference type="PANTHER" id="PTHR43004:SF19">
    <property type="entry name" value="BINDING MONOOXYGENASE, PUTATIVE (JCVI)-RELATED"/>
    <property type="match status" value="1"/>
</dbReference>